<comment type="caution">
    <text evidence="3">The sequence shown here is derived from an EMBL/GenBank/DDBJ whole genome shotgun (WGS) entry which is preliminary data.</text>
</comment>
<dbReference type="EMBL" id="JAALLS010000001">
    <property type="protein sequence ID" value="NGP87038.1"/>
    <property type="molecule type" value="Genomic_DNA"/>
</dbReference>
<dbReference type="PROSITE" id="PS51257">
    <property type="entry name" value="PROKAR_LIPOPROTEIN"/>
    <property type="match status" value="1"/>
</dbReference>
<dbReference type="RefSeq" id="WP_165265397.1">
    <property type="nucleotide sequence ID" value="NZ_JAALLS010000001.1"/>
</dbReference>
<dbReference type="CDD" id="cd12956">
    <property type="entry name" value="CBM_SusE-F_like"/>
    <property type="match status" value="1"/>
</dbReference>
<protein>
    <submittedName>
        <fullName evidence="3">SusF/SusE family outer membrane protein</fullName>
    </submittedName>
</protein>
<keyword evidence="4" id="KW-1185">Reference proteome</keyword>
<accession>A0A6M1SSX5</accession>
<feature type="domain" description="SusE outer membrane protein" evidence="2">
    <location>
        <begin position="31"/>
        <end position="129"/>
    </location>
</feature>
<reference evidence="3 4" key="1">
    <citation type="submission" date="2020-02" db="EMBL/GenBank/DDBJ databases">
        <title>Aliifodinibius halophilus 2W32, complete genome.</title>
        <authorList>
            <person name="Li Y."/>
            <person name="Wu S."/>
        </authorList>
    </citation>
    <scope>NUCLEOTIDE SEQUENCE [LARGE SCALE GENOMIC DNA]</scope>
    <source>
        <strain evidence="3 4">2W32</strain>
    </source>
</reference>
<name>A0A6M1SSX5_9BACT</name>
<dbReference type="GO" id="GO:2001070">
    <property type="term" value="F:starch binding"/>
    <property type="evidence" value="ECO:0007669"/>
    <property type="project" value="InterPro"/>
</dbReference>
<gene>
    <name evidence="3" type="ORF">G3569_01625</name>
</gene>
<organism evidence="3 4">
    <name type="scientific">Fodinibius halophilus</name>
    <dbReference type="NCBI Taxonomy" id="1736908"/>
    <lineage>
        <taxon>Bacteria</taxon>
        <taxon>Pseudomonadati</taxon>
        <taxon>Balneolota</taxon>
        <taxon>Balneolia</taxon>
        <taxon>Balneolales</taxon>
        <taxon>Balneolaceae</taxon>
        <taxon>Fodinibius</taxon>
    </lineage>
</organism>
<dbReference type="AlphaFoldDB" id="A0A6M1SSX5"/>
<proteinExistence type="predicted"/>
<dbReference type="InterPro" id="IPR025970">
    <property type="entry name" value="SusE"/>
</dbReference>
<evidence type="ECO:0000313" key="3">
    <source>
        <dbReference type="EMBL" id="NGP87038.1"/>
    </source>
</evidence>
<dbReference type="CDD" id="cd12967">
    <property type="entry name" value="CBM_SusE-F_like_u1"/>
    <property type="match status" value="1"/>
</dbReference>
<dbReference type="GO" id="GO:0019867">
    <property type="term" value="C:outer membrane"/>
    <property type="evidence" value="ECO:0007669"/>
    <property type="project" value="InterPro"/>
</dbReference>
<sequence>MKKLIILLLSIVSIALISSCDKGELGPVANTTDPGTPSLEAPNSGQSYTLTEGEAENTLMTVEWTEPDFGFSAAPTYSIQIAEAGSDSGFVSLGTTQETSFDVVVKAFNNLLLKEKFAANNTHALDLRVSASISDSVTKAVSEPVSISVTPYLVEVNYPKIYVPGGYQSSSGYTTNWEPADAPPLFSVNDDDNYEGYVYIANGGSQYKFTAERNWQDGDWGTSGTEGELESPGNNIVASSSGYYKMNVNLNDLTYSTEVTDWAVTGSATPNGWAGDNTADHDMTYDPQTKVWSLDLSLSAGELKFRANDAWELAYGDVNGNGRLDTENENNIAVEESGNYTIILDLSDAPYTYELQKN</sequence>
<evidence type="ECO:0000259" key="2">
    <source>
        <dbReference type="Pfam" id="PF14292"/>
    </source>
</evidence>
<feature type="signal peptide" evidence="1">
    <location>
        <begin position="1"/>
        <end position="22"/>
    </location>
</feature>
<feature type="chain" id="PRO_5026964785" evidence="1">
    <location>
        <begin position="23"/>
        <end position="358"/>
    </location>
</feature>
<keyword evidence="1" id="KW-0732">Signal</keyword>
<evidence type="ECO:0000256" key="1">
    <source>
        <dbReference type="SAM" id="SignalP"/>
    </source>
</evidence>
<evidence type="ECO:0000313" key="4">
    <source>
        <dbReference type="Proteomes" id="UP000479132"/>
    </source>
</evidence>
<dbReference type="Gene3D" id="2.60.40.3620">
    <property type="match status" value="2"/>
</dbReference>
<dbReference type="Proteomes" id="UP000479132">
    <property type="component" value="Unassembled WGS sequence"/>
</dbReference>
<dbReference type="Pfam" id="PF14292">
    <property type="entry name" value="SusE"/>
    <property type="match status" value="1"/>
</dbReference>